<dbReference type="InterPro" id="IPR051159">
    <property type="entry name" value="Hexapeptide_acetyltransf"/>
</dbReference>
<evidence type="ECO:0000256" key="2">
    <source>
        <dbReference type="ARBA" id="ARBA00022679"/>
    </source>
</evidence>
<evidence type="ECO:0000256" key="1">
    <source>
        <dbReference type="ARBA" id="ARBA00007274"/>
    </source>
</evidence>
<dbReference type="PANTHER" id="PTHR23416:SF23">
    <property type="entry name" value="ACETYLTRANSFERASE C18B11.09C-RELATED"/>
    <property type="match status" value="1"/>
</dbReference>
<comment type="similarity">
    <text evidence="1">Belongs to the transferase hexapeptide repeat family.</text>
</comment>
<dbReference type="Gene3D" id="2.160.10.10">
    <property type="entry name" value="Hexapeptide repeat proteins"/>
    <property type="match status" value="1"/>
</dbReference>
<name>A0A0E9M0Q9_9BACT</name>
<dbReference type="RefSeq" id="WP_062126805.1">
    <property type="nucleotide sequence ID" value="NZ_BAZW01000037.1"/>
</dbReference>
<proteinExistence type="inferred from homology"/>
<protein>
    <submittedName>
        <fullName evidence="3">Acetyltransferase</fullName>
    </submittedName>
</protein>
<accession>A0A0E9M0Q9</accession>
<dbReference type="EMBL" id="BAZW01000037">
    <property type="protein sequence ID" value="GAO31084.1"/>
    <property type="molecule type" value="Genomic_DNA"/>
</dbReference>
<comment type="caution">
    <text evidence="3">The sequence shown here is derived from an EMBL/GenBank/DDBJ whole genome shotgun (WGS) entry which is preliminary data.</text>
</comment>
<keyword evidence="4" id="KW-1185">Reference proteome</keyword>
<organism evidence="3 4">
    <name type="scientific">Geofilum rubicundum JCM 15548</name>
    <dbReference type="NCBI Taxonomy" id="1236989"/>
    <lineage>
        <taxon>Bacteria</taxon>
        <taxon>Pseudomonadati</taxon>
        <taxon>Bacteroidota</taxon>
        <taxon>Bacteroidia</taxon>
        <taxon>Marinilabiliales</taxon>
        <taxon>Marinilabiliaceae</taxon>
        <taxon>Geofilum</taxon>
    </lineage>
</organism>
<evidence type="ECO:0000313" key="4">
    <source>
        <dbReference type="Proteomes" id="UP000032900"/>
    </source>
</evidence>
<dbReference type="OrthoDB" id="9812571at2"/>
<sequence length="187" mass="20806">MHPNENRTDLSVYDNSWYWPGKGALVRGIWFIVNALFLINPLNPVSGIKVFWLRLFGAKIGKGVVIKPGVNIKYPWNVEIGDYTWIGENVWLDSLGLTKIGQHCCLSQGAMLLNGNHDYSKRTFDLRVDPIVLEDGVWIGAQSLVGPGITCHAHSVLSVMSVATSDLQAYGIYRGNPAVKVRDRQIN</sequence>
<dbReference type="SUPFAM" id="SSF51161">
    <property type="entry name" value="Trimeric LpxA-like enzymes"/>
    <property type="match status" value="1"/>
</dbReference>
<reference evidence="3 4" key="1">
    <citation type="journal article" date="2015" name="Microbes Environ.">
        <title>Distribution and evolution of nitrogen fixation genes in the phylum bacteroidetes.</title>
        <authorList>
            <person name="Inoue J."/>
            <person name="Oshima K."/>
            <person name="Suda W."/>
            <person name="Sakamoto M."/>
            <person name="Iino T."/>
            <person name="Noda S."/>
            <person name="Hongoh Y."/>
            <person name="Hattori M."/>
            <person name="Ohkuma M."/>
        </authorList>
    </citation>
    <scope>NUCLEOTIDE SEQUENCE [LARGE SCALE GENOMIC DNA]</scope>
    <source>
        <strain evidence="3">JCM 15548</strain>
    </source>
</reference>
<dbReference type="GO" id="GO:0008374">
    <property type="term" value="F:O-acyltransferase activity"/>
    <property type="evidence" value="ECO:0007669"/>
    <property type="project" value="TreeGrafter"/>
</dbReference>
<dbReference type="STRING" id="1236989.JCM15548_13420"/>
<dbReference type="InterPro" id="IPR011004">
    <property type="entry name" value="Trimer_LpxA-like_sf"/>
</dbReference>
<dbReference type="CDD" id="cd05825">
    <property type="entry name" value="LbH_wcaF_like"/>
    <property type="match status" value="1"/>
</dbReference>
<dbReference type="GO" id="GO:0005829">
    <property type="term" value="C:cytosol"/>
    <property type="evidence" value="ECO:0007669"/>
    <property type="project" value="TreeGrafter"/>
</dbReference>
<dbReference type="AlphaFoldDB" id="A0A0E9M0Q9"/>
<keyword evidence="2 3" id="KW-0808">Transferase</keyword>
<dbReference type="NCBIfam" id="NF007797">
    <property type="entry name" value="PRK10502.1"/>
    <property type="match status" value="1"/>
</dbReference>
<dbReference type="PANTHER" id="PTHR23416">
    <property type="entry name" value="SIALIC ACID SYNTHASE-RELATED"/>
    <property type="match status" value="1"/>
</dbReference>
<gene>
    <name evidence="3" type="ORF">JCM15548_13420</name>
</gene>
<dbReference type="Proteomes" id="UP000032900">
    <property type="component" value="Unassembled WGS sequence"/>
</dbReference>
<evidence type="ECO:0000313" key="3">
    <source>
        <dbReference type="EMBL" id="GAO31084.1"/>
    </source>
</evidence>